<evidence type="ECO:0000256" key="3">
    <source>
        <dbReference type="ARBA" id="ARBA00022729"/>
    </source>
</evidence>
<gene>
    <name evidence="9" type="ORF">EHE19_011100</name>
</gene>
<dbReference type="Pfam" id="PF13290">
    <property type="entry name" value="CHB_HEX_C_1"/>
    <property type="match status" value="1"/>
</dbReference>
<protein>
    <recommendedName>
        <fullName evidence="2">cellulase</fullName>
        <ecNumber evidence="2">3.2.1.4</ecNumber>
    </recommendedName>
</protein>
<dbReference type="KEGG" id="rher:EHE19_011100"/>
<dbReference type="EMBL" id="CP061336">
    <property type="protein sequence ID" value="QNU65477.1"/>
    <property type="molecule type" value="Genomic_DNA"/>
</dbReference>
<dbReference type="GO" id="GO:0008810">
    <property type="term" value="F:cellulase activity"/>
    <property type="evidence" value="ECO:0007669"/>
    <property type="project" value="UniProtKB-EC"/>
</dbReference>
<dbReference type="InterPro" id="IPR016134">
    <property type="entry name" value="Dockerin_dom"/>
</dbReference>
<dbReference type="PROSITE" id="PS51766">
    <property type="entry name" value="DOCKERIN"/>
    <property type="match status" value="1"/>
</dbReference>
<dbReference type="InterPro" id="IPR014867">
    <property type="entry name" value="Spore_coat_CotH_CotH2/3/7"/>
</dbReference>
<keyword evidence="3" id="KW-0732">Signal</keyword>
<dbReference type="InterPro" id="IPR059177">
    <property type="entry name" value="GH29D-like_dom"/>
</dbReference>
<keyword evidence="8" id="KW-0624">Polysaccharide degradation</keyword>
<keyword evidence="10" id="KW-1185">Reference proteome</keyword>
<dbReference type="RefSeq" id="WP_137695876.1">
    <property type="nucleotide sequence ID" value="NZ_CP061336.1"/>
</dbReference>
<proteinExistence type="predicted"/>
<dbReference type="Gene3D" id="1.10.1330.10">
    <property type="entry name" value="Dockerin domain"/>
    <property type="match status" value="1"/>
</dbReference>
<dbReference type="Pfam" id="PF00404">
    <property type="entry name" value="Dockerin_1"/>
    <property type="match status" value="1"/>
</dbReference>
<evidence type="ECO:0000256" key="7">
    <source>
        <dbReference type="ARBA" id="ARBA00023295"/>
    </source>
</evidence>
<evidence type="ECO:0000256" key="8">
    <source>
        <dbReference type="ARBA" id="ARBA00023326"/>
    </source>
</evidence>
<accession>A0A4U7JM61</accession>
<dbReference type="SUPFAM" id="SSF63446">
    <property type="entry name" value="Type I dockerin domain"/>
    <property type="match status" value="1"/>
</dbReference>
<organism evidence="9 10">
    <name type="scientific">Ruminiclostridium herbifermentans</name>
    <dbReference type="NCBI Taxonomy" id="2488810"/>
    <lineage>
        <taxon>Bacteria</taxon>
        <taxon>Bacillati</taxon>
        <taxon>Bacillota</taxon>
        <taxon>Clostridia</taxon>
        <taxon>Eubacteriales</taxon>
        <taxon>Oscillospiraceae</taxon>
        <taxon>Ruminiclostridium</taxon>
    </lineage>
</organism>
<keyword evidence="7" id="KW-0326">Glycosidase</keyword>
<evidence type="ECO:0000256" key="6">
    <source>
        <dbReference type="ARBA" id="ARBA00023277"/>
    </source>
</evidence>
<dbReference type="InterPro" id="IPR036439">
    <property type="entry name" value="Dockerin_dom_sf"/>
</dbReference>
<keyword evidence="5" id="KW-0136">Cellulose degradation</keyword>
<evidence type="ECO:0000256" key="2">
    <source>
        <dbReference type="ARBA" id="ARBA00012601"/>
    </source>
</evidence>
<dbReference type="CDD" id="cd14256">
    <property type="entry name" value="Dockerin_I"/>
    <property type="match status" value="1"/>
</dbReference>
<dbReference type="GO" id="GO:0030245">
    <property type="term" value="P:cellulose catabolic process"/>
    <property type="evidence" value="ECO:0007669"/>
    <property type="project" value="UniProtKB-KW"/>
</dbReference>
<evidence type="ECO:0000313" key="10">
    <source>
        <dbReference type="Proteomes" id="UP000306409"/>
    </source>
</evidence>
<reference evidence="9 10" key="1">
    <citation type="submission" date="2020-09" db="EMBL/GenBank/DDBJ databases">
        <title>Characterization and genome sequencing of Ruminiclostridium sp. nov. MA18.</title>
        <authorList>
            <person name="Rettenmaier R."/>
            <person name="Kowollik M.-L."/>
            <person name="Liebl W."/>
            <person name="Zverlov V."/>
        </authorList>
    </citation>
    <scope>NUCLEOTIDE SEQUENCE [LARGE SCALE GENOMIC DNA]</scope>
    <source>
        <strain evidence="9 10">MA18</strain>
    </source>
</reference>
<dbReference type="Proteomes" id="UP000306409">
    <property type="component" value="Chromosome"/>
</dbReference>
<dbReference type="Pfam" id="PF08757">
    <property type="entry name" value="CotH"/>
    <property type="match status" value="1"/>
</dbReference>
<keyword evidence="9" id="KW-0418">Kinase</keyword>
<keyword evidence="9" id="KW-0808">Transferase</keyword>
<evidence type="ECO:0000313" key="9">
    <source>
        <dbReference type="EMBL" id="QNU65477.1"/>
    </source>
</evidence>
<sequence length="619" mass="68259">MKRSRLLILSLVIALAASVFSMTIVSAATLYGDLNQDGAIDAIDFALMKGHLLGNTELSDLKAADLDADGSVNALDYSLLKQYLLKVIDKFPADKGTEEGKKTEAEKLLGDIIFSVPGSTFQNSISVSLSTKISNAEIRYTTDGSIPTINSPVYKNPLTLTKTTQVRAQAFVNGAASGKVGTAVYICTSINTTHDLPIVIIDSYGAGKAGKEDYLEAAIMVMEPKNNQASLLQAPTIATRGGYHIRGQSSSNFEKAPYRLEFWDNKGDDAKYSIMGLPADGDWCLLSPYPDKSLIRNALAYELGNIMGLETPGYTFVEVYINTDNQPVSSSDYQGVYLLTEKIEIDKDRLNIAKLKKEDLTEPNITGGYLMQFNMMAAEPPLIRGNGWSDLELTEPDDALPEQIAWITNYIQKTHNAIHSANPSDPNTGYPAYIDVDSFVDYIIVNEMARQGDSYMRSTRIFKDRGQKLKAGPLWDFDLGFDCVAGFGWGGGGSSNVQGWQFQPMFGTNSTVDWYYTLMKDPSFQQKIAARWSSLRSGPLSDNNLKALIQRLSSPLSNGAKRNFQKWNILNTSMVGGFGTQTTQTWEQQIDILQRFVINRAAWLDTSGWKPTTTNPWGF</sequence>
<dbReference type="AlphaFoldDB" id="A0A4U7JM61"/>
<dbReference type="EC" id="3.2.1.4" evidence="2"/>
<dbReference type="GO" id="GO:0016301">
    <property type="term" value="F:kinase activity"/>
    <property type="evidence" value="ECO:0007669"/>
    <property type="project" value="UniProtKB-KW"/>
</dbReference>
<dbReference type="InterPro" id="IPR002105">
    <property type="entry name" value="Dockerin_1_rpt"/>
</dbReference>
<dbReference type="PROSITE" id="PS00018">
    <property type="entry name" value="EF_HAND_1"/>
    <property type="match status" value="1"/>
</dbReference>
<dbReference type="InterPro" id="IPR018247">
    <property type="entry name" value="EF_Hand_1_Ca_BS"/>
</dbReference>
<evidence type="ECO:0000256" key="5">
    <source>
        <dbReference type="ARBA" id="ARBA00023001"/>
    </source>
</evidence>
<keyword evidence="4" id="KW-0378">Hydrolase</keyword>
<dbReference type="OrthoDB" id="9803752at2"/>
<name>A0A4U7JM61_9FIRM</name>
<keyword evidence="6" id="KW-0119">Carbohydrate metabolism</keyword>
<evidence type="ECO:0000256" key="1">
    <source>
        <dbReference type="ARBA" id="ARBA00000966"/>
    </source>
</evidence>
<evidence type="ECO:0000256" key="4">
    <source>
        <dbReference type="ARBA" id="ARBA00022801"/>
    </source>
</evidence>
<comment type="catalytic activity">
    <reaction evidence="1">
        <text>Endohydrolysis of (1-&gt;4)-beta-D-glucosidic linkages in cellulose, lichenin and cereal beta-D-glucans.</text>
        <dbReference type="EC" id="3.2.1.4"/>
    </reaction>
</comment>